<gene>
    <name evidence="1" type="primary">yhjQ</name>
    <name evidence="1" type="ORF">GNP88_02345</name>
</gene>
<accession>A0A844NWZ5</accession>
<comment type="caution">
    <text evidence="1">The sequence shown here is derived from an EMBL/GenBank/DDBJ whole genome shotgun (WGS) entry which is preliminary data.</text>
</comment>
<dbReference type="CDD" id="cd01983">
    <property type="entry name" value="SIMIBI"/>
    <property type="match status" value="1"/>
</dbReference>
<dbReference type="AlphaFoldDB" id="A0A844NWZ5"/>
<dbReference type="Gene3D" id="3.40.50.300">
    <property type="entry name" value="P-loop containing nucleotide triphosphate hydrolases"/>
    <property type="match status" value="1"/>
</dbReference>
<dbReference type="Proteomes" id="UP000448038">
    <property type="component" value="Unassembled WGS sequence"/>
</dbReference>
<proteinExistence type="predicted"/>
<name>A0A844NWZ5_ALIFS</name>
<dbReference type="InterPro" id="IPR017746">
    <property type="entry name" value="Cellulose_synthase_operon_BcsQ"/>
</dbReference>
<reference evidence="1 2" key="1">
    <citation type="submission" date="2019-11" db="EMBL/GenBank/DDBJ databases">
        <title>Using colonization assays and comparative genomics to discover symbiosis behaviors and factors in Vibrio fischeri.</title>
        <authorList>
            <person name="Bongrand C."/>
            <person name="Moriano-Gutierrez S."/>
            <person name="Arevalo P."/>
            <person name="Mcfall-Ngai M."/>
            <person name="Visick K."/>
            <person name="Polz M.F."/>
            <person name="Ruby E.G."/>
        </authorList>
    </citation>
    <scope>NUCLEOTIDE SEQUENCE [LARGE SCALE GENOMIC DNA]</scope>
    <source>
        <strain evidence="2">emors.4.1</strain>
    </source>
</reference>
<evidence type="ECO:0000313" key="2">
    <source>
        <dbReference type="Proteomes" id="UP000448038"/>
    </source>
</evidence>
<dbReference type="EMBL" id="WOBN01000003">
    <property type="protein sequence ID" value="MUK48022.1"/>
    <property type="molecule type" value="Genomic_DNA"/>
</dbReference>
<dbReference type="InterPro" id="IPR027417">
    <property type="entry name" value="P-loop_NTPase"/>
</dbReference>
<organism evidence="1 2">
    <name type="scientific">Aliivibrio fischeri</name>
    <name type="common">Vibrio fischeri</name>
    <dbReference type="NCBI Taxonomy" id="668"/>
    <lineage>
        <taxon>Bacteria</taxon>
        <taxon>Pseudomonadati</taxon>
        <taxon>Pseudomonadota</taxon>
        <taxon>Gammaproteobacteria</taxon>
        <taxon>Vibrionales</taxon>
        <taxon>Vibrionaceae</taxon>
        <taxon>Aliivibrio</taxon>
    </lineage>
</organism>
<evidence type="ECO:0000313" key="1">
    <source>
        <dbReference type="EMBL" id="MUK48022.1"/>
    </source>
</evidence>
<sequence>MKRIIITGIRGGVGATTVAANLIQALKLNDESVHIIDVRPENLMRFHFAMDLSVQDGWAKRWLNGESWKSAAYISPNSLSFIPYGGLTLDERLTFEQKLMSTSQGLLDIFPIQPELENMWQIILLPTVHELNEHYDELLASADMVLCIAKPDIQNYAYIQQNVFFRRFVERYQPYYLINGYQPQSDNSVDLSLVLKYELDKQCLPMFLHFDTAVPDACSQLNLVLNYAPHSQISQGINELSFWLLTHFSAKEVEGK</sequence>
<dbReference type="Pfam" id="PF06564">
    <property type="entry name" value="CBP_BcsQ"/>
    <property type="match status" value="1"/>
</dbReference>
<dbReference type="SUPFAM" id="SSF52540">
    <property type="entry name" value="P-loop containing nucleoside triphosphate hydrolases"/>
    <property type="match status" value="1"/>
</dbReference>
<dbReference type="RefSeq" id="WP_155655218.1">
    <property type="nucleotide sequence ID" value="NZ_WOBN01000003.1"/>
</dbReference>
<dbReference type="NCBIfam" id="TIGR03371">
    <property type="entry name" value="cellulose_yhjQ"/>
    <property type="match status" value="1"/>
</dbReference>
<protein>
    <submittedName>
        <fullName evidence="1">Cellulose synthase operon protein YhjQ</fullName>
    </submittedName>
</protein>